<keyword evidence="2 3" id="KW-0560">Oxidoreductase</keyword>
<dbReference type="PANTHER" id="PTHR11091:SF0">
    <property type="entry name" value="MALATE DEHYDROGENASE"/>
    <property type="match status" value="1"/>
</dbReference>
<dbReference type="InterPro" id="IPR043143">
    <property type="entry name" value="Mal/L-sulf/L-lact_DH-like_NADP"/>
</dbReference>
<dbReference type="InterPro" id="IPR043144">
    <property type="entry name" value="Mal/L-sulf/L-lact_DH-like_ah"/>
</dbReference>
<dbReference type="InterPro" id="IPR036111">
    <property type="entry name" value="Mal/L-sulfo/L-lacto_DH-like_sf"/>
</dbReference>
<gene>
    <name evidence="3" type="primary">dpkA</name>
    <name evidence="3" type="ORF">LMG27174_01389</name>
</gene>
<evidence type="ECO:0000256" key="1">
    <source>
        <dbReference type="ARBA" id="ARBA00006056"/>
    </source>
</evidence>
<organism evidence="3 4">
    <name type="scientific">Paraburkholderia rhynchosiae</name>
    <dbReference type="NCBI Taxonomy" id="487049"/>
    <lineage>
        <taxon>Bacteria</taxon>
        <taxon>Pseudomonadati</taxon>
        <taxon>Pseudomonadota</taxon>
        <taxon>Betaproteobacteria</taxon>
        <taxon>Burkholderiales</taxon>
        <taxon>Burkholderiaceae</taxon>
        <taxon>Paraburkholderia</taxon>
    </lineage>
</organism>
<dbReference type="RefSeq" id="WP_244201315.1">
    <property type="nucleotide sequence ID" value="NZ_CADIJZ010000004.1"/>
</dbReference>
<dbReference type="SUPFAM" id="SSF89733">
    <property type="entry name" value="L-sulfolactate dehydrogenase-like"/>
    <property type="match status" value="1"/>
</dbReference>
<comment type="similarity">
    <text evidence="1">Belongs to the LDH2/MDH2 oxidoreductase family.</text>
</comment>
<evidence type="ECO:0000313" key="3">
    <source>
        <dbReference type="EMBL" id="CAB3655624.1"/>
    </source>
</evidence>
<reference evidence="3 4" key="1">
    <citation type="submission" date="2020-04" db="EMBL/GenBank/DDBJ databases">
        <authorList>
            <person name="De Canck E."/>
        </authorList>
    </citation>
    <scope>NUCLEOTIDE SEQUENCE [LARGE SCALE GENOMIC DNA]</scope>
    <source>
        <strain evidence="3 4">LMG 27174</strain>
    </source>
</reference>
<dbReference type="InterPro" id="IPR003767">
    <property type="entry name" value="Malate/L-lactate_DH-like"/>
</dbReference>
<dbReference type="AlphaFoldDB" id="A0A6J5A6C0"/>
<sequence length="321" mass="33831">MKKMRLSVDDAHEFAFRAARKAGASEQVATSLARATVSAEERGKNPVGFKHLLDYLDGLARGRIDGRAQPEVRFPTDASIQVDARGGIAQAGFDSAFEQLVSRTTLHGVCVFAQSNGYTAGELGYYTTRLAEEGLVAIAGTNSHAIMGTVESRQPVYGTNPLSFAAPMTNGASFVLDQACSATAFVNVRQAAANGEPIPEDWALDKSGEPTTNADDAVEGTLLPFGGWRGANIALMIEILAAGLTGGNWSLDAPSFAVGTESPAVGLFVVALAPVTGFAARLQSHLERLKGYGMRIPGTRSRVDEVEISDALAAKIREVTD</sequence>
<proteinExistence type="inferred from homology"/>
<name>A0A6J5A6C0_9BURK</name>
<dbReference type="GO" id="GO:0047125">
    <property type="term" value="F:delta1-piperideine-2-carboxylate reductase activity"/>
    <property type="evidence" value="ECO:0007669"/>
    <property type="project" value="UniProtKB-EC"/>
</dbReference>
<evidence type="ECO:0000313" key="4">
    <source>
        <dbReference type="Proteomes" id="UP000494205"/>
    </source>
</evidence>
<dbReference type="EMBL" id="CADIJZ010000004">
    <property type="protein sequence ID" value="CAB3655624.1"/>
    <property type="molecule type" value="Genomic_DNA"/>
</dbReference>
<dbReference type="PANTHER" id="PTHR11091">
    <property type="entry name" value="OXIDOREDUCTASE-RELATED"/>
    <property type="match status" value="1"/>
</dbReference>
<accession>A0A6J5A6C0</accession>
<dbReference type="Proteomes" id="UP000494205">
    <property type="component" value="Unassembled WGS sequence"/>
</dbReference>
<protein>
    <submittedName>
        <fullName evidence="3">Delta(1)-pyrroline-2-carboxylate/Delta(1)-piperideine-2-carboxylate reductase</fullName>
        <ecNumber evidence="3">1.5.1.21</ecNumber>
    </submittedName>
</protein>
<dbReference type="Gene3D" id="3.30.1370.60">
    <property type="entry name" value="Hypothetical oxidoreductase yiak, domain 2"/>
    <property type="match status" value="1"/>
</dbReference>
<dbReference type="Pfam" id="PF02615">
    <property type="entry name" value="Ldh_2"/>
    <property type="match status" value="1"/>
</dbReference>
<dbReference type="EC" id="1.5.1.21" evidence="3"/>
<evidence type="ECO:0000256" key="2">
    <source>
        <dbReference type="ARBA" id="ARBA00023002"/>
    </source>
</evidence>
<dbReference type="Gene3D" id="1.10.1530.10">
    <property type="match status" value="1"/>
</dbReference>